<dbReference type="AlphaFoldDB" id="A0A0F9JQ78"/>
<reference evidence="2" key="1">
    <citation type="journal article" date="2015" name="Nature">
        <title>Complex archaea that bridge the gap between prokaryotes and eukaryotes.</title>
        <authorList>
            <person name="Spang A."/>
            <person name="Saw J.H."/>
            <person name="Jorgensen S.L."/>
            <person name="Zaremba-Niedzwiedzka K."/>
            <person name="Martijn J."/>
            <person name="Lind A.E."/>
            <person name="van Eijk R."/>
            <person name="Schleper C."/>
            <person name="Guy L."/>
            <person name="Ettema T.J."/>
        </authorList>
    </citation>
    <scope>NUCLEOTIDE SEQUENCE</scope>
</reference>
<dbReference type="GO" id="GO:0006313">
    <property type="term" value="P:DNA transposition"/>
    <property type="evidence" value="ECO:0007669"/>
    <property type="project" value="InterPro"/>
</dbReference>
<dbReference type="PANTHER" id="PTHR37023:SF1">
    <property type="entry name" value="ISSOD25 TRANSPOSASE TNPA_ISSOD25"/>
    <property type="match status" value="1"/>
</dbReference>
<dbReference type="PANTHER" id="PTHR37023">
    <property type="entry name" value="TRANSPOSASE"/>
    <property type="match status" value="1"/>
</dbReference>
<evidence type="ECO:0000313" key="2">
    <source>
        <dbReference type="EMBL" id="KKM71823.1"/>
    </source>
</evidence>
<dbReference type="GO" id="GO:0003677">
    <property type="term" value="F:DNA binding"/>
    <property type="evidence" value="ECO:0007669"/>
    <property type="project" value="InterPro"/>
</dbReference>
<dbReference type="EMBL" id="LAZR01009569">
    <property type="protein sequence ID" value="KKM71823.1"/>
    <property type="molecule type" value="Genomic_DNA"/>
</dbReference>
<name>A0A0F9JQ78_9ZZZZ</name>
<proteinExistence type="predicted"/>
<dbReference type="GO" id="GO:0004803">
    <property type="term" value="F:transposase activity"/>
    <property type="evidence" value="ECO:0007669"/>
    <property type="project" value="InterPro"/>
</dbReference>
<evidence type="ECO:0000259" key="1">
    <source>
        <dbReference type="Pfam" id="PF04986"/>
    </source>
</evidence>
<feature type="domain" description="Transposase IS801/IS1294" evidence="1">
    <location>
        <begin position="29"/>
        <end position="212"/>
    </location>
</feature>
<sequence>MLNILFKSVSETLQAFGKNPKNGLGGKLGFISILHTWDQLLNAHFHLHCLIPGGCVSEDYACWRHCKNDYLFNEEALGLVFRTKFIEHMTRAFKNGQLCFAGLGVSYQTPLGFKKLKNTLYSKNWVVSVHEPIKYPEYVVEYLGRYTHRVAISNHRIVSIKDAMVTFTYKNRKTDQIEKTSIAAVEFIRRFLLHALPKGFVRIRYYGFLANRNRAVNLKKILKLFGQTSILNETAEKWLYPSFPTVKSSVKTG</sequence>
<dbReference type="InterPro" id="IPR007069">
    <property type="entry name" value="Transposase_32"/>
</dbReference>
<dbReference type="Pfam" id="PF04986">
    <property type="entry name" value="Y2_Tnp"/>
    <property type="match status" value="1"/>
</dbReference>
<comment type="caution">
    <text evidence="2">The sequence shown here is derived from an EMBL/GenBank/DDBJ whole genome shotgun (WGS) entry which is preliminary data.</text>
</comment>
<organism evidence="2">
    <name type="scientific">marine sediment metagenome</name>
    <dbReference type="NCBI Taxonomy" id="412755"/>
    <lineage>
        <taxon>unclassified sequences</taxon>
        <taxon>metagenomes</taxon>
        <taxon>ecological metagenomes</taxon>
    </lineage>
</organism>
<accession>A0A0F9JQ78</accession>
<protein>
    <recommendedName>
        <fullName evidence="1">Transposase IS801/IS1294 domain-containing protein</fullName>
    </recommendedName>
</protein>
<gene>
    <name evidence="2" type="ORF">LCGC14_1426680</name>
</gene>